<dbReference type="Gene3D" id="1.10.510.10">
    <property type="entry name" value="Transferase(Phosphotransferase) domain 1"/>
    <property type="match status" value="1"/>
</dbReference>
<keyword evidence="1 7" id="KW-0723">Serine/threonine-protein kinase</keyword>
<dbReference type="PROSITE" id="PS50011">
    <property type="entry name" value="PROTEIN_KINASE_DOM"/>
    <property type="match status" value="1"/>
</dbReference>
<dbReference type="InterPro" id="IPR008271">
    <property type="entry name" value="Ser/Thr_kinase_AS"/>
</dbReference>
<evidence type="ECO:0000256" key="7">
    <source>
        <dbReference type="RuleBase" id="RU000304"/>
    </source>
</evidence>
<feature type="binding site" evidence="6">
    <location>
        <position position="57"/>
    </location>
    <ligand>
        <name>ATP</name>
        <dbReference type="ChEBI" id="CHEBI:30616"/>
    </ligand>
</feature>
<proteinExistence type="inferred from homology"/>
<evidence type="ECO:0000313" key="10">
    <source>
        <dbReference type="Proteomes" id="UP000250043"/>
    </source>
</evidence>
<dbReference type="InterPro" id="IPR017441">
    <property type="entry name" value="Protein_kinase_ATP_BS"/>
</dbReference>
<dbReference type="InterPro" id="IPR000719">
    <property type="entry name" value="Prot_kinase_dom"/>
</dbReference>
<evidence type="ECO:0000256" key="1">
    <source>
        <dbReference type="ARBA" id="ARBA00022527"/>
    </source>
</evidence>
<dbReference type="GO" id="GO:0005524">
    <property type="term" value="F:ATP binding"/>
    <property type="evidence" value="ECO:0007669"/>
    <property type="project" value="UniProtKB-UniRule"/>
</dbReference>
<dbReference type="PROSITE" id="PS00107">
    <property type="entry name" value="PROTEIN_KINASE_ATP"/>
    <property type="match status" value="1"/>
</dbReference>
<evidence type="ECO:0000256" key="3">
    <source>
        <dbReference type="ARBA" id="ARBA00022741"/>
    </source>
</evidence>
<evidence type="ECO:0000256" key="5">
    <source>
        <dbReference type="ARBA" id="ARBA00022840"/>
    </source>
</evidence>
<keyword evidence="3 6" id="KW-0547">Nucleotide-binding</keyword>
<protein>
    <submittedName>
        <fullName evidence="9">Pkinase-domain-containing protein</fullName>
    </submittedName>
</protein>
<dbReference type="InterPro" id="IPR011009">
    <property type="entry name" value="Kinase-like_dom_sf"/>
</dbReference>
<keyword evidence="2" id="KW-0808">Transferase</keyword>
<feature type="domain" description="Protein kinase" evidence="8">
    <location>
        <begin position="24"/>
        <end position="293"/>
    </location>
</feature>
<keyword evidence="5 6" id="KW-0067">ATP-binding</keyword>
<keyword evidence="10" id="KW-1185">Reference proteome</keyword>
<dbReference type="Proteomes" id="UP000250043">
    <property type="component" value="Unassembled WGS sequence"/>
</dbReference>
<accession>A0A8E2DPD9</accession>
<dbReference type="OrthoDB" id="541276at2759"/>
<dbReference type="PANTHER" id="PTHR24345">
    <property type="entry name" value="SERINE/THREONINE-PROTEIN KINASE PLK"/>
    <property type="match status" value="1"/>
</dbReference>
<dbReference type="SUPFAM" id="SSF56112">
    <property type="entry name" value="Protein kinase-like (PK-like)"/>
    <property type="match status" value="1"/>
</dbReference>
<comment type="similarity">
    <text evidence="7">Belongs to the protein kinase superfamily.</text>
</comment>
<evidence type="ECO:0000256" key="2">
    <source>
        <dbReference type="ARBA" id="ARBA00022679"/>
    </source>
</evidence>
<evidence type="ECO:0000256" key="6">
    <source>
        <dbReference type="PROSITE-ProRule" id="PRU10141"/>
    </source>
</evidence>
<reference evidence="9 10" key="1">
    <citation type="submission" date="2016-07" db="EMBL/GenBank/DDBJ databases">
        <title>Draft genome of the white-rot fungus Obba rivulosa 3A-2.</title>
        <authorList>
            <consortium name="DOE Joint Genome Institute"/>
            <person name="Miettinen O."/>
            <person name="Riley R."/>
            <person name="Acob R."/>
            <person name="Barry K."/>
            <person name="Cullen D."/>
            <person name="De Vries R."/>
            <person name="Hainaut M."/>
            <person name="Hatakka A."/>
            <person name="Henrissat B."/>
            <person name="Hilden K."/>
            <person name="Kuo R."/>
            <person name="Labutti K."/>
            <person name="Lipzen A."/>
            <person name="Makela M.R."/>
            <person name="Sandor L."/>
            <person name="Spatafora J.W."/>
            <person name="Grigoriev I.V."/>
            <person name="Hibbett D.S."/>
        </authorList>
    </citation>
    <scope>NUCLEOTIDE SEQUENCE [LARGE SCALE GENOMIC DNA]</scope>
    <source>
        <strain evidence="9 10">3A-2</strain>
    </source>
</reference>
<dbReference type="SMART" id="SM00220">
    <property type="entry name" value="S_TKc"/>
    <property type="match status" value="1"/>
</dbReference>
<evidence type="ECO:0000259" key="8">
    <source>
        <dbReference type="PROSITE" id="PS50011"/>
    </source>
</evidence>
<dbReference type="PROSITE" id="PS00108">
    <property type="entry name" value="PROTEIN_KINASE_ST"/>
    <property type="match status" value="1"/>
</dbReference>
<dbReference type="AlphaFoldDB" id="A0A8E2DPD9"/>
<keyword evidence="4 9" id="KW-0418">Kinase</keyword>
<dbReference type="PANTHER" id="PTHR24345:SF0">
    <property type="entry name" value="CELL CYCLE SERINE_THREONINE-PROTEIN KINASE CDC5_MSD2"/>
    <property type="match status" value="1"/>
</dbReference>
<gene>
    <name evidence="9" type="ORF">OBBRIDRAFT_832705</name>
</gene>
<dbReference type="EMBL" id="KV722356">
    <property type="protein sequence ID" value="OCH93313.1"/>
    <property type="molecule type" value="Genomic_DNA"/>
</dbReference>
<organism evidence="9 10">
    <name type="scientific">Obba rivulosa</name>
    <dbReference type="NCBI Taxonomy" id="1052685"/>
    <lineage>
        <taxon>Eukaryota</taxon>
        <taxon>Fungi</taxon>
        <taxon>Dikarya</taxon>
        <taxon>Basidiomycota</taxon>
        <taxon>Agaricomycotina</taxon>
        <taxon>Agaricomycetes</taxon>
        <taxon>Polyporales</taxon>
        <taxon>Gelatoporiaceae</taxon>
        <taxon>Obba</taxon>
    </lineage>
</organism>
<evidence type="ECO:0000313" key="9">
    <source>
        <dbReference type="EMBL" id="OCH93313.1"/>
    </source>
</evidence>
<dbReference type="GO" id="GO:0004674">
    <property type="term" value="F:protein serine/threonine kinase activity"/>
    <property type="evidence" value="ECO:0007669"/>
    <property type="project" value="UniProtKB-KW"/>
</dbReference>
<dbReference type="GO" id="GO:0005634">
    <property type="term" value="C:nucleus"/>
    <property type="evidence" value="ECO:0007669"/>
    <property type="project" value="TreeGrafter"/>
</dbReference>
<evidence type="ECO:0000256" key="4">
    <source>
        <dbReference type="ARBA" id="ARBA00022777"/>
    </source>
</evidence>
<name>A0A8E2DPD9_9APHY</name>
<sequence>MARHQKPNFPNLVDQHIDDGHLYLSIKKTIGTGSNGIVFLAEDLDTPNPTPQEYAVKCVPKAKRGTDLDYMQRQEVKLHSKVRGHPNVLGMRTVIEDDDNRYIVTDYCPGGDLYTFLSGCRPFRRNDAYVKKIFLQIIDAVEACHNRSVFHRDIKPENILMSADKTKVYLCDFGLSTSKPRSHSHECGSSHYMSPECASACAITCNGYSTRQNDVWALGVILLSMICGHNPWNCAKGEDPCYSAFQTDNNYLGKVLPISATANNILQRIFMREPSRVDLPMLRLMIINADTFFMPEDQISQSNEQVKNAAARYFADPVPGPQPVIVSGSNFSAITLFSNSSAGNMSGIPASLPFRAEAFSVQQHDGHRTALEITQIPRTQPTNEYSCSLSNLADPQAYQPFREDPNAAGIEHELPRDAPLSRPSLSRKYRHSFPAAGFLHRIFNRFSTHSAEH</sequence>
<dbReference type="Pfam" id="PF00069">
    <property type="entry name" value="Pkinase"/>
    <property type="match status" value="1"/>
</dbReference>